<organism evidence="1 2">
    <name type="scientific">Pseudoxanthomonas taiwanensis J19</name>
    <dbReference type="NCBI Taxonomy" id="935569"/>
    <lineage>
        <taxon>Bacteria</taxon>
        <taxon>Pseudomonadati</taxon>
        <taxon>Pseudomonadota</taxon>
        <taxon>Gammaproteobacteria</taxon>
        <taxon>Lysobacterales</taxon>
        <taxon>Lysobacteraceae</taxon>
        <taxon>Pseudoxanthomonas</taxon>
    </lineage>
</organism>
<protein>
    <submittedName>
        <fullName evidence="1">Uncharacterized protein</fullName>
    </submittedName>
</protein>
<reference evidence="1 2" key="1">
    <citation type="submission" date="2019-07" db="EMBL/GenBank/DDBJ databases">
        <title>Genome sequencing of lignin-degrading bacterial isolates.</title>
        <authorList>
            <person name="Gladden J."/>
        </authorList>
    </citation>
    <scope>NUCLEOTIDE SEQUENCE [LARGE SCALE GENOMIC DNA]</scope>
    <source>
        <strain evidence="1 2">J19</strain>
    </source>
</reference>
<dbReference type="EMBL" id="VLJS01000063">
    <property type="protein sequence ID" value="TWH09650.1"/>
    <property type="molecule type" value="Genomic_DNA"/>
</dbReference>
<dbReference type="AlphaFoldDB" id="A0A562DJ17"/>
<accession>A0A562DJ17</accession>
<gene>
    <name evidence="1" type="ORF">L613_003400000280</name>
</gene>
<name>A0A562DJ17_9GAMM</name>
<evidence type="ECO:0000313" key="2">
    <source>
        <dbReference type="Proteomes" id="UP000321583"/>
    </source>
</evidence>
<keyword evidence="2" id="KW-1185">Reference proteome</keyword>
<evidence type="ECO:0000313" key="1">
    <source>
        <dbReference type="EMBL" id="TWH09650.1"/>
    </source>
</evidence>
<sequence length="49" mass="4879">MPGRKHICGIGFPGIGLAFVGAGIAGAASKEGVVSAFASALRSRAPWTH</sequence>
<comment type="caution">
    <text evidence="1">The sequence shown here is derived from an EMBL/GenBank/DDBJ whole genome shotgun (WGS) entry which is preliminary data.</text>
</comment>
<dbReference type="Proteomes" id="UP000321583">
    <property type="component" value="Unassembled WGS sequence"/>
</dbReference>
<proteinExistence type="predicted"/>